<protein>
    <recommendedName>
        <fullName evidence="2">non-specific protein-tyrosine kinase</fullName>
        <ecNumber evidence="2">2.7.10.2</ecNumber>
    </recommendedName>
</protein>
<dbReference type="AlphaFoldDB" id="A0A7W8HBP0"/>
<dbReference type="Pfam" id="PF13614">
    <property type="entry name" value="AAA_31"/>
    <property type="match status" value="1"/>
</dbReference>
<proteinExistence type="inferred from homology"/>
<dbReference type="SUPFAM" id="SSF52540">
    <property type="entry name" value="P-loop containing nucleoside triphosphate hydrolases"/>
    <property type="match status" value="1"/>
</dbReference>
<keyword evidence="4" id="KW-0547">Nucleotide-binding</keyword>
<comment type="catalytic activity">
    <reaction evidence="8">
        <text>L-tyrosyl-[protein] + ATP = O-phospho-L-tyrosyl-[protein] + ADP + H(+)</text>
        <dbReference type="Rhea" id="RHEA:10596"/>
        <dbReference type="Rhea" id="RHEA-COMP:10136"/>
        <dbReference type="Rhea" id="RHEA-COMP:20101"/>
        <dbReference type="ChEBI" id="CHEBI:15378"/>
        <dbReference type="ChEBI" id="CHEBI:30616"/>
        <dbReference type="ChEBI" id="CHEBI:46858"/>
        <dbReference type="ChEBI" id="CHEBI:61978"/>
        <dbReference type="ChEBI" id="CHEBI:456216"/>
        <dbReference type="EC" id="2.7.10.2"/>
    </reaction>
</comment>
<comment type="caution">
    <text evidence="10">The sequence shown here is derived from an EMBL/GenBank/DDBJ whole genome shotgun (WGS) entry which is preliminary data.</text>
</comment>
<evidence type="ECO:0000256" key="2">
    <source>
        <dbReference type="ARBA" id="ARBA00011903"/>
    </source>
</evidence>
<accession>A0A7W8HBP0</accession>
<evidence type="ECO:0000256" key="1">
    <source>
        <dbReference type="ARBA" id="ARBA00007316"/>
    </source>
</evidence>
<dbReference type="GO" id="GO:0005524">
    <property type="term" value="F:ATP binding"/>
    <property type="evidence" value="ECO:0007669"/>
    <property type="project" value="UniProtKB-KW"/>
</dbReference>
<dbReference type="Gene3D" id="3.40.50.300">
    <property type="entry name" value="P-loop containing nucleotide triphosphate hydrolases"/>
    <property type="match status" value="1"/>
</dbReference>
<dbReference type="EMBL" id="JACHFW010000011">
    <property type="protein sequence ID" value="MBB5265399.1"/>
    <property type="molecule type" value="Genomic_DNA"/>
</dbReference>
<name>A0A7W8HBP0_9FIRM</name>
<dbReference type="PANTHER" id="PTHR32309:SF13">
    <property type="entry name" value="FERRIC ENTEROBACTIN TRANSPORT PROTEIN FEPE"/>
    <property type="match status" value="1"/>
</dbReference>
<dbReference type="GO" id="GO:0004715">
    <property type="term" value="F:non-membrane spanning protein tyrosine kinase activity"/>
    <property type="evidence" value="ECO:0007669"/>
    <property type="project" value="UniProtKB-EC"/>
</dbReference>
<dbReference type="InterPro" id="IPR005702">
    <property type="entry name" value="Wzc-like_C"/>
</dbReference>
<evidence type="ECO:0000256" key="3">
    <source>
        <dbReference type="ARBA" id="ARBA00022679"/>
    </source>
</evidence>
<evidence type="ECO:0000259" key="9">
    <source>
        <dbReference type="Pfam" id="PF13614"/>
    </source>
</evidence>
<keyword evidence="5" id="KW-0418">Kinase</keyword>
<keyword evidence="3" id="KW-0808">Transferase</keyword>
<keyword evidence="11" id="KW-1185">Reference proteome</keyword>
<keyword evidence="7" id="KW-0829">Tyrosine-protein kinase</keyword>
<sequence length="235" mass="25900">MIKVNLTRLPEIDRETNEAYKQLRTNVMFCGDNIKTLMVTSTVPNEGKSEVSYFLAHSIAESKKRVLLLDGDIRKSMMATRFVPDKKVHGLSHYLAGKDSLDDIICQTNIPDLYMVFAGFSAPNPSELLAGARFVPMLAALKKVFDYVIIDSPPVGSVTDASIIGRHVDGGILVIGYDDVSYKLIAKAKNQLEMSGCHMLGAVINQVEVGRGGYYQGYYGKYYGRSGDNDAETNK</sequence>
<dbReference type="InterPro" id="IPR027417">
    <property type="entry name" value="P-loop_NTPase"/>
</dbReference>
<evidence type="ECO:0000256" key="5">
    <source>
        <dbReference type="ARBA" id="ARBA00022777"/>
    </source>
</evidence>
<dbReference type="Proteomes" id="UP000543642">
    <property type="component" value="Unassembled WGS sequence"/>
</dbReference>
<dbReference type="GO" id="GO:0005886">
    <property type="term" value="C:plasma membrane"/>
    <property type="evidence" value="ECO:0007669"/>
    <property type="project" value="TreeGrafter"/>
</dbReference>
<evidence type="ECO:0000313" key="10">
    <source>
        <dbReference type="EMBL" id="MBB5265399.1"/>
    </source>
</evidence>
<evidence type="ECO:0000256" key="4">
    <source>
        <dbReference type="ARBA" id="ARBA00022741"/>
    </source>
</evidence>
<evidence type="ECO:0000256" key="6">
    <source>
        <dbReference type="ARBA" id="ARBA00022840"/>
    </source>
</evidence>
<evidence type="ECO:0000256" key="8">
    <source>
        <dbReference type="ARBA" id="ARBA00051245"/>
    </source>
</evidence>
<dbReference type="RefSeq" id="WP_183775319.1">
    <property type="nucleotide sequence ID" value="NZ_CAWVEG010000112.1"/>
</dbReference>
<dbReference type="NCBIfam" id="TIGR01007">
    <property type="entry name" value="eps_fam"/>
    <property type="match status" value="1"/>
</dbReference>
<gene>
    <name evidence="10" type="ORF">HNP82_002545</name>
</gene>
<evidence type="ECO:0000313" key="11">
    <source>
        <dbReference type="Proteomes" id="UP000543642"/>
    </source>
</evidence>
<dbReference type="InterPro" id="IPR050445">
    <property type="entry name" value="Bact_polysacc_biosynth/exp"/>
</dbReference>
<dbReference type="CDD" id="cd05387">
    <property type="entry name" value="BY-kinase"/>
    <property type="match status" value="1"/>
</dbReference>
<organism evidence="10 11">
    <name type="scientific">Catenibacillus scindens</name>
    <dbReference type="NCBI Taxonomy" id="673271"/>
    <lineage>
        <taxon>Bacteria</taxon>
        <taxon>Bacillati</taxon>
        <taxon>Bacillota</taxon>
        <taxon>Clostridia</taxon>
        <taxon>Lachnospirales</taxon>
        <taxon>Lachnospiraceae</taxon>
        <taxon>Catenibacillus</taxon>
    </lineage>
</organism>
<feature type="domain" description="AAA" evidence="9">
    <location>
        <begin position="47"/>
        <end position="158"/>
    </location>
</feature>
<dbReference type="InterPro" id="IPR025669">
    <property type="entry name" value="AAA_dom"/>
</dbReference>
<dbReference type="EC" id="2.7.10.2" evidence="2"/>
<keyword evidence="6" id="KW-0067">ATP-binding</keyword>
<comment type="similarity">
    <text evidence="1">Belongs to the CpsD/CapB family.</text>
</comment>
<reference evidence="10 11" key="1">
    <citation type="submission" date="2020-08" db="EMBL/GenBank/DDBJ databases">
        <title>Genomic Encyclopedia of Type Strains, Phase IV (KMG-IV): sequencing the most valuable type-strain genomes for metagenomic binning, comparative biology and taxonomic classification.</title>
        <authorList>
            <person name="Goeker M."/>
        </authorList>
    </citation>
    <scope>NUCLEOTIDE SEQUENCE [LARGE SCALE GENOMIC DNA]</scope>
    <source>
        <strain evidence="10 11">DSM 106146</strain>
    </source>
</reference>
<evidence type="ECO:0000256" key="7">
    <source>
        <dbReference type="ARBA" id="ARBA00023137"/>
    </source>
</evidence>
<dbReference type="PANTHER" id="PTHR32309">
    <property type="entry name" value="TYROSINE-PROTEIN KINASE"/>
    <property type="match status" value="1"/>
</dbReference>